<evidence type="ECO:0000313" key="4">
    <source>
        <dbReference type="Proteomes" id="UP000002499"/>
    </source>
</evidence>
<dbReference type="HOGENOM" id="CLU_047596_0_0_1"/>
<organism evidence="4">
    <name type="scientific">Metarhizium acridum (strain CQMa 102)</name>
    <dbReference type="NCBI Taxonomy" id="655827"/>
    <lineage>
        <taxon>Eukaryota</taxon>
        <taxon>Fungi</taxon>
        <taxon>Dikarya</taxon>
        <taxon>Ascomycota</taxon>
        <taxon>Pezizomycotina</taxon>
        <taxon>Sordariomycetes</taxon>
        <taxon>Hypocreomycetidae</taxon>
        <taxon>Hypocreales</taxon>
        <taxon>Clavicipitaceae</taxon>
        <taxon>Metarhizium</taxon>
    </lineage>
</organism>
<gene>
    <name evidence="3" type="ORF">MAC_02593</name>
</gene>
<dbReference type="EMBL" id="GL698482">
    <property type="protein sequence ID" value="EFY91430.1"/>
    <property type="molecule type" value="Genomic_DNA"/>
</dbReference>
<evidence type="ECO:0000313" key="3">
    <source>
        <dbReference type="EMBL" id="EFY91430.1"/>
    </source>
</evidence>
<dbReference type="Gene3D" id="2.60.40.4370">
    <property type="match status" value="1"/>
</dbReference>
<feature type="region of interest" description="Disordered" evidence="1">
    <location>
        <begin position="100"/>
        <end position="124"/>
    </location>
</feature>
<feature type="region of interest" description="Disordered" evidence="1">
    <location>
        <begin position="331"/>
        <end position="410"/>
    </location>
</feature>
<proteinExistence type="predicted"/>
<dbReference type="AlphaFoldDB" id="E9DY95"/>
<dbReference type="OrthoDB" id="1877767at2759"/>
<dbReference type="OMA" id="FEGSWAE"/>
<name>E9DY95_METAQ</name>
<feature type="region of interest" description="Disordered" evidence="1">
    <location>
        <begin position="150"/>
        <end position="178"/>
    </location>
</feature>
<dbReference type="InterPro" id="IPR019481">
    <property type="entry name" value="TFIIIC_triple_barrel"/>
</dbReference>
<dbReference type="eggNOG" id="ENOG502SV1F">
    <property type="taxonomic scope" value="Eukaryota"/>
</dbReference>
<dbReference type="Pfam" id="PF10419">
    <property type="entry name" value="TFIIIC_sub6"/>
    <property type="match status" value="1"/>
</dbReference>
<sequence length="410" mass="45922">MERPKSVFTPDEPGALPLDQVLAQLVNDDQEEWEYEYSAAETEVGPSLSCARVSLRLAHRFSQQTFYLTVELSYPEFKERAARIPPHSRGGYYRNWAEQDAPRETAKQPPQEAKQAAGDNSDNEEVFAAERDYEDDGTPLDPVLLAMSKGKDKATTPPPADTPKHQEAEPPQAQEEPLDTEEIQILDLHTTSPLFSYRGRLFQGNWAEVIGTEVILAGTPSDDSAALPSLRTLPGDISLLAASSSRIMTSEKIPRPKIPSVDKLAPIKEEWNIRIPLGKDKTGERAEQINFLENLMAFKIKKGDKDQVTVYATDGKGKDWDDRKSVYYKPRRKKIGEEHDAEKQKNKVGRRPRGRPSLATRLEGYPVGFGEGATKHTELSTMTPTRWDDLDREEADEEGSEEGEDVTMLG</sequence>
<evidence type="ECO:0000259" key="2">
    <source>
        <dbReference type="Pfam" id="PF10419"/>
    </source>
</evidence>
<feature type="compositionally biased region" description="Low complexity" evidence="1">
    <location>
        <begin position="107"/>
        <end position="117"/>
    </location>
</feature>
<dbReference type="InParanoid" id="E9DY95"/>
<dbReference type="Proteomes" id="UP000002499">
    <property type="component" value="Unassembled WGS sequence"/>
</dbReference>
<feature type="compositionally biased region" description="Basic and acidic residues" evidence="1">
    <location>
        <begin position="335"/>
        <end position="345"/>
    </location>
</feature>
<protein>
    <recommendedName>
        <fullName evidence="2">Transcription factor TFIIIC triple barrel domain-containing protein</fullName>
    </recommendedName>
</protein>
<accession>E9DY95</accession>
<reference evidence="3 4" key="1">
    <citation type="journal article" date="2011" name="PLoS Genet.">
        <title>Genome sequencing and comparative transcriptomics of the model entomopathogenic fungi Metarhizium anisopliae and M. acridum.</title>
        <authorList>
            <person name="Gao Q."/>
            <person name="Jin K."/>
            <person name="Ying S.H."/>
            <person name="Zhang Y."/>
            <person name="Xiao G."/>
            <person name="Shang Y."/>
            <person name="Duan Z."/>
            <person name="Hu X."/>
            <person name="Xie X.Q."/>
            <person name="Zhou G."/>
            <person name="Peng G."/>
            <person name="Luo Z."/>
            <person name="Huang W."/>
            <person name="Wang B."/>
            <person name="Fang W."/>
            <person name="Wang S."/>
            <person name="Zhong Y."/>
            <person name="Ma L.J."/>
            <person name="St Leger R.J."/>
            <person name="Zhao G.P."/>
            <person name="Pei Y."/>
            <person name="Feng M.G."/>
            <person name="Xia Y."/>
            <person name="Wang C."/>
        </authorList>
    </citation>
    <scope>NUCLEOTIDE SEQUENCE [LARGE SCALE GENOMIC DNA]</scope>
    <source>
        <strain evidence="3 4">CQMa 102</strain>
    </source>
</reference>
<feature type="domain" description="Transcription factor TFIIIC triple barrel" evidence="2">
    <location>
        <begin position="63"/>
        <end position="251"/>
    </location>
</feature>
<keyword evidence="4" id="KW-1185">Reference proteome</keyword>
<evidence type="ECO:0000256" key="1">
    <source>
        <dbReference type="SAM" id="MobiDB-lite"/>
    </source>
</evidence>
<feature type="compositionally biased region" description="Acidic residues" evidence="1">
    <location>
        <begin position="390"/>
        <end position="410"/>
    </location>
</feature>